<evidence type="ECO:0000256" key="2">
    <source>
        <dbReference type="SAM" id="SignalP"/>
    </source>
</evidence>
<gene>
    <name evidence="3" type="ORF">C4532_16080</name>
</gene>
<reference evidence="3 4" key="1">
    <citation type="journal article" date="2017" name="ISME J.">
        <title>Energy and carbon metabolisms in a deep terrestrial subsurface fluid microbial community.</title>
        <authorList>
            <person name="Momper L."/>
            <person name="Jungbluth S.P."/>
            <person name="Lee M.D."/>
            <person name="Amend J.P."/>
        </authorList>
    </citation>
    <scope>NUCLEOTIDE SEQUENCE [LARGE SCALE GENOMIC DNA]</scope>
    <source>
        <strain evidence="3">SURF_17</strain>
    </source>
</reference>
<dbReference type="Pfam" id="PF16930">
    <property type="entry name" value="Porin_5"/>
    <property type="match status" value="2"/>
</dbReference>
<accession>A0A419ESE1</accession>
<proteinExistence type="predicted"/>
<organism evidence="3 4">
    <name type="scientific">Candidatus Abyssobacteria bacterium SURF_17</name>
    <dbReference type="NCBI Taxonomy" id="2093361"/>
    <lineage>
        <taxon>Bacteria</taxon>
        <taxon>Pseudomonadati</taxon>
        <taxon>Candidatus Hydrogenedentota</taxon>
        <taxon>Candidatus Abyssobacteria</taxon>
    </lineage>
</organism>
<feature type="signal peptide" evidence="2">
    <location>
        <begin position="1"/>
        <end position="21"/>
    </location>
</feature>
<dbReference type="InterPro" id="IPR032638">
    <property type="entry name" value="Porin_5"/>
</dbReference>
<keyword evidence="2" id="KW-0732">Signal</keyword>
<dbReference type="AlphaFoldDB" id="A0A419ESE1"/>
<feature type="chain" id="PRO_5019465274" description="Porin" evidence="2">
    <location>
        <begin position="22"/>
        <end position="428"/>
    </location>
</feature>
<name>A0A419ESE1_9BACT</name>
<keyword evidence="1" id="KW-0175">Coiled coil</keyword>
<feature type="coiled-coil region" evidence="1">
    <location>
        <begin position="23"/>
        <end position="71"/>
    </location>
</feature>
<sequence length="428" mass="48140">MKKWILCVCIGALLLPGTVFAQQADQSAELESLRRTVEEQNRTISELLRRLEALEATQEEQVERVEAEKSEEKKPVWTDNVKVKGGLRYRYEYIDDERKDDDRNRNRIKATIGLAAKVNEDVDLGFELSTGEVVDANGKDEGDPVSNNQTLTNAWSGKNIWVSQAYADWHPSQVPGLDILLGKMHRPFISPVSSELIWDSDVNPEGAALKYKKAFDSTELMANAYGFYVVERSEEGDSGLFGLQGALKHNFTAFDDKAHLMGGLSYYDYGNVEGEKFFVEDKSFGNTADATGDAFAEDFDLFELFGEFGWRVKSVPVAVFADYVNNVAADDEDTGWSVGFKVGKASDPGSWEFRYLYKEVEQDAVFGTFTDSDFGGGGTDTDGHEINLVYQLAKNWQLGATFFFNNVQVEKEPEEDFTRIQLDTIWKF</sequence>
<protein>
    <recommendedName>
        <fullName evidence="5">Porin</fullName>
    </recommendedName>
</protein>
<dbReference type="Proteomes" id="UP000285961">
    <property type="component" value="Unassembled WGS sequence"/>
</dbReference>
<evidence type="ECO:0000256" key="1">
    <source>
        <dbReference type="SAM" id="Coils"/>
    </source>
</evidence>
<dbReference type="EMBL" id="QZKI01000116">
    <property type="protein sequence ID" value="RJP66432.1"/>
    <property type="molecule type" value="Genomic_DNA"/>
</dbReference>
<evidence type="ECO:0008006" key="5">
    <source>
        <dbReference type="Google" id="ProtNLM"/>
    </source>
</evidence>
<evidence type="ECO:0000313" key="3">
    <source>
        <dbReference type="EMBL" id="RJP66432.1"/>
    </source>
</evidence>
<dbReference type="SUPFAM" id="SSF56935">
    <property type="entry name" value="Porins"/>
    <property type="match status" value="1"/>
</dbReference>
<comment type="caution">
    <text evidence="3">The sequence shown here is derived from an EMBL/GenBank/DDBJ whole genome shotgun (WGS) entry which is preliminary data.</text>
</comment>
<evidence type="ECO:0000313" key="4">
    <source>
        <dbReference type="Proteomes" id="UP000285961"/>
    </source>
</evidence>